<dbReference type="Gene3D" id="3.40.50.300">
    <property type="entry name" value="P-loop containing nucleotide triphosphate hydrolases"/>
    <property type="match status" value="3"/>
</dbReference>
<name>A0A9N9D1X0_9GLOM</name>
<comment type="caution">
    <text evidence="6">The sequence shown here is derived from an EMBL/GenBank/DDBJ whole genome shotgun (WGS) entry which is preliminary data.</text>
</comment>
<dbReference type="Pfam" id="PF04548">
    <property type="entry name" value="AIG1"/>
    <property type="match status" value="3"/>
</dbReference>
<sequence>KKIVPVRFLAENTGTLEESERPMGFQNSRAGKSTLGNLLLGQPHDEGPFIVSEKMDSCTQLCVESEVTIDDQKFNIVDTPGIFDTSRPNEEIYKEIAETVQKCAYGIKAILFVFEAKRFTEEQGNVLNGIKAFLGESALNYIIAVFSHATKKQNADKDEMRKAWNPAISTFIGSIGNRWGISPDSDYFPPEHENHQLRLREIKDFIISTSGFYTTDIAYQEEMIRMKNEFEQKQQESLTTITNQIADLIERIKGLVIVRIKRNEPVEAIPVVSEGSQINLRYPVILLVGRTGNTLGNLLLNQPYDEGPFIVSDNMASCTQVCGESEVIIDGARFNIVDTPGIFDTSKPDEEIYKEIAKTVQKCAYGVKAILFVFEAKRFTKEQGNVLNGIRAFLGEGALNYIIAIFSHATKKQNADRDEMRKAWNPTITSFIGKIGNRWGISPNSDYYPPEHEKHQSRLREIKDFIMSTSGCYTTDMLESARQEQEKIQREKQEEENRLRVEHEERLRREGKEKADKEFQEQMIRMRSEFDQKQNESLAAMTNKISELQRQLADRDGGCFALDTKVQLSNGKLIEMAELQVGDIVLSNVKNNHLEFSEVYLISHLGHRDQLADMAKLNFTNPDGSKGYIRMTPTHCIFNSDLSLLYAHDIVPGETKILVLNKLNELVPVVIDWLDIEKDTSYISFYTRSGTVVANNMLCSCYDDCPKSQLLMDLVFAPIRLWTKVFPSTHRQKELHLYAQILETSYVLWCKVTIPVFSEGSQINLNYPIQYYQGAGKSTLGNLLLDQSHDGGPFVVSDAMDSCTQICRASEVTIDGQKFNIVDTPGIFDTSKPDEEVFKEIAKTVQKCAHGVRAILFVFEAKRFTEEQKNVLNNIKTFLGEDALNYMIAVFSHATKKQNEDKDEMRKAWDPTVAYFISSIGNRWGISPNSDYFPPEHQKHQLRLREIKDFIISTSGSYTTHMLELARQEQERIQREKQEEERRIREEHEERLRREEKERADRAHQEEINRRKEEFEQRQRESLAAMANQAAELQRQLANRDEGCFALDTKVQLSNGKLIEMAGLQVGDFVLSNVKNNHLEFSEVYLISHLGHHDQLVDMVKLIFTNPDGSKGYIRMTPAHCIFNSDLSLLYAHDIVPGETKILVLNKSNELVPVVIDWLDIEKDTSYISFYTRSGTVVANNMLCSCYDDCPKSQLLMDLVFAPIRLWTKVFPSTHRQKELHPYVQILETSYVLWCKALKKIKMIGKKAVIFLIHYSATKMP</sequence>
<dbReference type="PANTHER" id="PTHR10903:SF184">
    <property type="entry name" value="GTP-BINDING PROTEIN A"/>
    <property type="match status" value="1"/>
</dbReference>
<proteinExistence type="predicted"/>
<dbReference type="InterPro" id="IPR036844">
    <property type="entry name" value="Hint_dom_sf"/>
</dbReference>
<dbReference type="Pfam" id="PF01079">
    <property type="entry name" value="Hint"/>
    <property type="match status" value="2"/>
</dbReference>
<evidence type="ECO:0000256" key="4">
    <source>
        <dbReference type="SAM" id="MobiDB-lite"/>
    </source>
</evidence>
<feature type="domain" description="AIG1-type G" evidence="5">
    <location>
        <begin position="17"/>
        <end position="223"/>
    </location>
</feature>
<dbReference type="InterPro" id="IPR006703">
    <property type="entry name" value="G_AIG1"/>
</dbReference>
<dbReference type="InterPro" id="IPR001767">
    <property type="entry name" value="Hedgehog_Hint"/>
</dbReference>
<keyword evidence="3" id="KW-0175">Coiled coil</keyword>
<dbReference type="PROSITE" id="PS51720">
    <property type="entry name" value="G_AIG1"/>
    <property type="match status" value="2"/>
</dbReference>
<evidence type="ECO:0000313" key="6">
    <source>
        <dbReference type="EMBL" id="CAG8619417.1"/>
    </source>
</evidence>
<dbReference type="Gene3D" id="2.170.16.10">
    <property type="entry name" value="Hedgehog/Intein (Hint) domain"/>
    <property type="match status" value="2"/>
</dbReference>
<feature type="region of interest" description="Disordered" evidence="4">
    <location>
        <begin position="972"/>
        <end position="1014"/>
    </location>
</feature>
<evidence type="ECO:0000256" key="2">
    <source>
        <dbReference type="ARBA" id="ARBA00023134"/>
    </source>
</evidence>
<evidence type="ECO:0000256" key="3">
    <source>
        <dbReference type="SAM" id="Coils"/>
    </source>
</evidence>
<dbReference type="OrthoDB" id="8954335at2759"/>
<evidence type="ECO:0000259" key="5">
    <source>
        <dbReference type="PROSITE" id="PS51720"/>
    </source>
</evidence>
<dbReference type="GO" id="GO:0016540">
    <property type="term" value="P:protein autoprocessing"/>
    <property type="evidence" value="ECO:0007669"/>
    <property type="project" value="InterPro"/>
</dbReference>
<keyword evidence="1" id="KW-0547">Nucleotide-binding</keyword>
<dbReference type="PANTHER" id="PTHR10903">
    <property type="entry name" value="GTPASE, IMAP FAMILY MEMBER-RELATED"/>
    <property type="match status" value="1"/>
</dbReference>
<dbReference type="SMART" id="SM00306">
    <property type="entry name" value="HintN"/>
    <property type="match status" value="2"/>
</dbReference>
<feature type="non-terminal residue" evidence="6">
    <location>
        <position position="1261"/>
    </location>
</feature>
<organism evidence="6 7">
    <name type="scientific">Cetraspora pellucida</name>
    <dbReference type="NCBI Taxonomy" id="1433469"/>
    <lineage>
        <taxon>Eukaryota</taxon>
        <taxon>Fungi</taxon>
        <taxon>Fungi incertae sedis</taxon>
        <taxon>Mucoromycota</taxon>
        <taxon>Glomeromycotina</taxon>
        <taxon>Glomeromycetes</taxon>
        <taxon>Diversisporales</taxon>
        <taxon>Gigasporaceae</taxon>
        <taxon>Cetraspora</taxon>
    </lineage>
</organism>
<accession>A0A9N9D1X0</accession>
<evidence type="ECO:0000256" key="1">
    <source>
        <dbReference type="ARBA" id="ARBA00022741"/>
    </source>
</evidence>
<keyword evidence="2" id="KW-0342">GTP-binding</keyword>
<protein>
    <submittedName>
        <fullName evidence="6">22320_t:CDS:1</fullName>
    </submittedName>
</protein>
<dbReference type="GO" id="GO:0005525">
    <property type="term" value="F:GTP binding"/>
    <property type="evidence" value="ECO:0007669"/>
    <property type="project" value="UniProtKB-KW"/>
</dbReference>
<dbReference type="AlphaFoldDB" id="A0A9N9D1X0"/>
<evidence type="ECO:0000313" key="7">
    <source>
        <dbReference type="Proteomes" id="UP000789759"/>
    </source>
</evidence>
<dbReference type="InterPro" id="IPR003587">
    <property type="entry name" value="Hint_dom_N"/>
</dbReference>
<dbReference type="Proteomes" id="UP000789759">
    <property type="component" value="Unassembled WGS sequence"/>
</dbReference>
<feature type="domain" description="AIG1-type G" evidence="5">
    <location>
        <begin position="762"/>
        <end position="968"/>
    </location>
</feature>
<dbReference type="EMBL" id="CAJVQA010005379">
    <property type="protein sequence ID" value="CAG8619417.1"/>
    <property type="molecule type" value="Genomic_DNA"/>
</dbReference>
<dbReference type="CDD" id="cd00081">
    <property type="entry name" value="Hint"/>
    <property type="match status" value="2"/>
</dbReference>
<feature type="coiled-coil region" evidence="3">
    <location>
        <begin position="478"/>
        <end position="505"/>
    </location>
</feature>
<keyword evidence="7" id="KW-1185">Reference proteome</keyword>
<gene>
    <name evidence="6" type="ORF">CPELLU_LOCUS7842</name>
</gene>
<reference evidence="6" key="1">
    <citation type="submission" date="2021-06" db="EMBL/GenBank/DDBJ databases">
        <authorList>
            <person name="Kallberg Y."/>
            <person name="Tangrot J."/>
            <person name="Rosling A."/>
        </authorList>
    </citation>
    <scope>NUCLEOTIDE SEQUENCE</scope>
    <source>
        <strain evidence="6">FL966</strain>
    </source>
</reference>
<dbReference type="SUPFAM" id="SSF51294">
    <property type="entry name" value="Hedgehog/intein (Hint) domain"/>
    <property type="match status" value="2"/>
</dbReference>
<dbReference type="InterPro" id="IPR027417">
    <property type="entry name" value="P-loop_NTPase"/>
</dbReference>
<dbReference type="SUPFAM" id="SSF52540">
    <property type="entry name" value="P-loop containing nucleoside triphosphate hydrolases"/>
    <property type="match status" value="3"/>
</dbReference>
<dbReference type="InterPro" id="IPR045058">
    <property type="entry name" value="GIMA/IAN/Toc"/>
</dbReference>